<dbReference type="AlphaFoldDB" id="B9BH27"/>
<accession>B9BH27</accession>
<organism evidence="1 2">
    <name type="scientific">Burkholderia multivorans CGD2</name>
    <dbReference type="NCBI Taxonomy" id="513052"/>
    <lineage>
        <taxon>Bacteria</taxon>
        <taxon>Pseudomonadati</taxon>
        <taxon>Pseudomonadota</taxon>
        <taxon>Betaproteobacteria</taxon>
        <taxon>Burkholderiales</taxon>
        <taxon>Burkholderiaceae</taxon>
        <taxon>Burkholderia</taxon>
        <taxon>Burkholderia cepacia complex</taxon>
    </lineage>
</organism>
<reference evidence="1 2" key="1">
    <citation type="journal article" date="2012" name="J. Bacteriol.">
        <title>Draft Genome Sequence Determination for Cystic Fibrosis and Chronic Granulomatous Disease Burkholderia multivorans Isolates.</title>
        <authorList>
            <person name="Varga J.J."/>
            <person name="Losada L."/>
            <person name="Zelazny A.M."/>
            <person name="Brinkac L."/>
            <person name="Harkins D."/>
            <person name="Radune D."/>
            <person name="Hostetler J."/>
            <person name="Sampaio E.P."/>
            <person name="Ronning C.M."/>
            <person name="Nierman W.C."/>
            <person name="Greenberg D.E."/>
            <person name="Holland S.M."/>
            <person name="Goldberg J.B."/>
        </authorList>
    </citation>
    <scope>NUCLEOTIDE SEQUENCE [LARGE SCALE GENOMIC DNA]</scope>
    <source>
        <strain evidence="1 2">CGD2</strain>
    </source>
</reference>
<dbReference type="Proteomes" id="UP000004535">
    <property type="component" value="Unassembled WGS sequence"/>
</dbReference>
<name>B9BH27_9BURK</name>
<evidence type="ECO:0000313" key="1">
    <source>
        <dbReference type="EMBL" id="EEE09091.1"/>
    </source>
</evidence>
<comment type="caution">
    <text evidence="1">The sequence shown here is derived from an EMBL/GenBank/DDBJ whole genome shotgun (WGS) entry which is preliminary data.</text>
</comment>
<proteinExistence type="predicted"/>
<gene>
    <name evidence="1" type="ORF">BURMUCGD2_4463</name>
</gene>
<sequence length="46" mass="5407">MSASTRPSGHELRWRFHACIDAAFHALRPYIGRLDRAKILCIRRQE</sequence>
<evidence type="ECO:0000313" key="2">
    <source>
        <dbReference type="Proteomes" id="UP000004535"/>
    </source>
</evidence>
<protein>
    <submittedName>
        <fullName evidence="1">Uncharacterized protein</fullName>
    </submittedName>
</protein>
<dbReference type="EMBL" id="ACFC01000001">
    <property type="protein sequence ID" value="EEE09091.1"/>
    <property type="molecule type" value="Genomic_DNA"/>
</dbReference>